<reference evidence="8" key="1">
    <citation type="submission" date="2017-09" db="EMBL/GenBank/DDBJ databases">
        <title>Depth-based differentiation of microbial function through sediment-hosted aquifers and enrichment of novel symbionts in the deep terrestrial subsurface.</title>
        <authorList>
            <person name="Probst A.J."/>
            <person name="Ladd B."/>
            <person name="Jarett J.K."/>
            <person name="Geller-Mcgrath D.E."/>
            <person name="Sieber C.M.K."/>
            <person name="Emerson J.B."/>
            <person name="Anantharaman K."/>
            <person name="Thomas B.C."/>
            <person name="Malmstrom R."/>
            <person name="Stieglmeier M."/>
            <person name="Klingl A."/>
            <person name="Woyke T."/>
            <person name="Ryan C.M."/>
            <person name="Banfield J.F."/>
        </authorList>
    </citation>
    <scope>NUCLEOTIDE SEQUENCE [LARGE SCALE GENOMIC DNA]</scope>
</reference>
<evidence type="ECO:0000256" key="2">
    <source>
        <dbReference type="ARBA" id="ARBA00006706"/>
    </source>
</evidence>
<protein>
    <recommendedName>
        <fullName evidence="9">Polyprenyl synthetase family protein</fullName>
    </recommendedName>
</protein>
<evidence type="ECO:0008006" key="9">
    <source>
        <dbReference type="Google" id="ProtNLM"/>
    </source>
</evidence>
<name>A0A2M7YMS6_9BACT</name>
<dbReference type="PANTHER" id="PTHR12001">
    <property type="entry name" value="GERANYLGERANYL PYROPHOSPHATE SYNTHASE"/>
    <property type="match status" value="1"/>
</dbReference>
<dbReference type="Proteomes" id="UP000230434">
    <property type="component" value="Unassembled WGS sequence"/>
</dbReference>
<dbReference type="InterPro" id="IPR033749">
    <property type="entry name" value="Polyprenyl_synt_CS"/>
</dbReference>
<dbReference type="GO" id="GO:0046872">
    <property type="term" value="F:metal ion binding"/>
    <property type="evidence" value="ECO:0007669"/>
    <property type="project" value="UniProtKB-KW"/>
</dbReference>
<sequence>MTEFFFKTLNKKKSLIDEALKKYLGQVTKELPGFDNVFVKKQYELLVGYCLRNGKRLRPIMTLMAYQAVGGKNERKILLPALAFELFHNYTLIHDDIYDEDEKRRDELSNHILLQQWFEQKYGKRTVASKLYKNMATRFGVVAGIINGKCLHILSCLPILEAKISNEKKLAGLKLHKEVSLVDNVGQAMDLSLEEERQIKEKEYYQMVLCKTGQLFKAAIEWGAILGSATASQRKALKSYAGELGQAFQIKDDLLDIGVAGKKGREVGSDIKKGKKTLLVIYALKKANAQQKKNLLKALGNQKATSKQIKEIIKIFYELGSIRYCEKIAAQKIKKAIDCLDLARPSFLSGPKNFFQELARFMFERSK</sequence>
<dbReference type="SFLD" id="SFLDS00005">
    <property type="entry name" value="Isoprenoid_Synthase_Type_I"/>
    <property type="match status" value="1"/>
</dbReference>
<dbReference type="PROSITE" id="PS00444">
    <property type="entry name" value="POLYPRENYL_SYNTHASE_2"/>
    <property type="match status" value="1"/>
</dbReference>
<dbReference type="CDD" id="cd00685">
    <property type="entry name" value="Trans_IPPS_HT"/>
    <property type="match status" value="1"/>
</dbReference>
<dbReference type="Pfam" id="PF00348">
    <property type="entry name" value="polyprenyl_synt"/>
    <property type="match status" value="1"/>
</dbReference>
<gene>
    <name evidence="7" type="ORF">CO159_03885</name>
</gene>
<evidence type="ECO:0000256" key="3">
    <source>
        <dbReference type="ARBA" id="ARBA00022679"/>
    </source>
</evidence>
<proteinExistence type="inferred from homology"/>
<dbReference type="Gene3D" id="1.10.600.10">
    <property type="entry name" value="Farnesyl Diphosphate Synthase"/>
    <property type="match status" value="1"/>
</dbReference>
<comment type="similarity">
    <text evidence="2 6">Belongs to the FPP/GGPP synthase family.</text>
</comment>
<comment type="caution">
    <text evidence="7">The sequence shown here is derived from an EMBL/GenBank/DDBJ whole genome shotgun (WGS) entry which is preliminary data.</text>
</comment>
<dbReference type="InterPro" id="IPR008949">
    <property type="entry name" value="Isoprenoid_synthase_dom_sf"/>
</dbReference>
<organism evidence="7 8">
    <name type="scientific">Candidatus Portnoybacteria bacterium CG_4_9_14_3_um_filter_40_10</name>
    <dbReference type="NCBI Taxonomy" id="1974804"/>
    <lineage>
        <taxon>Bacteria</taxon>
        <taxon>Candidatus Portnoyibacteriota</taxon>
    </lineage>
</organism>
<evidence type="ECO:0000313" key="8">
    <source>
        <dbReference type="Proteomes" id="UP000230434"/>
    </source>
</evidence>
<dbReference type="AlphaFoldDB" id="A0A2M7YMS6"/>
<dbReference type="GO" id="GO:0004659">
    <property type="term" value="F:prenyltransferase activity"/>
    <property type="evidence" value="ECO:0007669"/>
    <property type="project" value="InterPro"/>
</dbReference>
<evidence type="ECO:0000256" key="5">
    <source>
        <dbReference type="ARBA" id="ARBA00022842"/>
    </source>
</evidence>
<dbReference type="PANTHER" id="PTHR12001:SF85">
    <property type="entry name" value="SHORT CHAIN ISOPRENYL DIPHOSPHATE SYNTHASE"/>
    <property type="match status" value="1"/>
</dbReference>
<evidence type="ECO:0000313" key="7">
    <source>
        <dbReference type="EMBL" id="PJA64285.1"/>
    </source>
</evidence>
<evidence type="ECO:0000256" key="4">
    <source>
        <dbReference type="ARBA" id="ARBA00022723"/>
    </source>
</evidence>
<comment type="cofactor">
    <cofactor evidence="1">
        <name>Mg(2+)</name>
        <dbReference type="ChEBI" id="CHEBI:18420"/>
    </cofactor>
</comment>
<dbReference type="EMBL" id="PFWF01000082">
    <property type="protein sequence ID" value="PJA64285.1"/>
    <property type="molecule type" value="Genomic_DNA"/>
</dbReference>
<accession>A0A2M7YMS6</accession>
<keyword evidence="4" id="KW-0479">Metal-binding</keyword>
<keyword evidence="3 6" id="KW-0808">Transferase</keyword>
<dbReference type="SUPFAM" id="SSF48576">
    <property type="entry name" value="Terpenoid synthases"/>
    <property type="match status" value="1"/>
</dbReference>
<evidence type="ECO:0000256" key="1">
    <source>
        <dbReference type="ARBA" id="ARBA00001946"/>
    </source>
</evidence>
<dbReference type="InterPro" id="IPR000092">
    <property type="entry name" value="Polyprenyl_synt"/>
</dbReference>
<keyword evidence="5" id="KW-0460">Magnesium</keyword>
<dbReference type="GO" id="GO:0008299">
    <property type="term" value="P:isoprenoid biosynthetic process"/>
    <property type="evidence" value="ECO:0007669"/>
    <property type="project" value="InterPro"/>
</dbReference>
<evidence type="ECO:0000256" key="6">
    <source>
        <dbReference type="RuleBase" id="RU004466"/>
    </source>
</evidence>